<feature type="binding site" evidence="6">
    <location>
        <position position="102"/>
    </location>
    <ligand>
        <name>S-adenosyl-L-methionine</name>
        <dbReference type="ChEBI" id="CHEBI:59789"/>
    </ligand>
</feature>
<feature type="binding site" evidence="6">
    <location>
        <position position="71"/>
    </location>
    <ligand>
        <name>S-adenosyl-L-methionine</name>
        <dbReference type="ChEBI" id="CHEBI:59789"/>
    </ligand>
</feature>
<dbReference type="EMBL" id="CP011002">
    <property type="protein sequence ID" value="AKO66083.1"/>
    <property type="molecule type" value="Genomic_DNA"/>
</dbReference>
<dbReference type="GO" id="GO:0005737">
    <property type="term" value="C:cytoplasm"/>
    <property type="evidence" value="ECO:0007669"/>
    <property type="project" value="UniProtKB-SubCell"/>
</dbReference>
<accession>A0A0H4J2U6</accession>
<feature type="binding site" evidence="6">
    <location>
        <begin position="121"/>
        <end position="126"/>
    </location>
    <ligand>
        <name>S-adenosyl-L-methionine</name>
        <dbReference type="ChEBI" id="CHEBI:59789"/>
    </ligand>
</feature>
<protein>
    <recommendedName>
        <fullName evidence="6">Ribosomal RNA large subunit methyltransferase H</fullName>
        <ecNumber evidence="6">2.1.1.177</ecNumber>
    </recommendedName>
    <alternativeName>
        <fullName evidence="6">23S rRNA (pseudouridine1915-N3)-methyltransferase</fullName>
    </alternativeName>
    <alternativeName>
        <fullName evidence="6">23S rRNA m3Psi1915 methyltransferase</fullName>
    </alternativeName>
    <alternativeName>
        <fullName evidence="6">rRNA (pseudouridine-N3-)-methyltransferase RlmH</fullName>
    </alternativeName>
</protein>
<keyword evidence="8" id="KW-1185">Reference proteome</keyword>
<evidence type="ECO:0000256" key="1">
    <source>
        <dbReference type="ARBA" id="ARBA00022552"/>
    </source>
</evidence>
<dbReference type="HAMAP" id="MF_00658">
    <property type="entry name" value="23SrRNA_methyltr_H"/>
    <property type="match status" value="1"/>
</dbReference>
<dbReference type="EC" id="2.1.1.177" evidence="6"/>
<comment type="subunit">
    <text evidence="6">Homodimer.</text>
</comment>
<dbReference type="InterPro" id="IPR029028">
    <property type="entry name" value="Alpha/beta_knot_MTases"/>
</dbReference>
<comment type="similarity">
    <text evidence="5 6">Belongs to the RNA methyltransferase RlmH family.</text>
</comment>
<dbReference type="SUPFAM" id="SSF75217">
    <property type="entry name" value="alpha/beta knot"/>
    <property type="match status" value="1"/>
</dbReference>
<gene>
    <name evidence="6" type="primary">rlmH</name>
    <name evidence="7" type="ORF">VI33_05140</name>
</gene>
<organism evidence="7 8">
    <name type="scientific">Methylophilales bacterium MBRS-H7</name>
    <dbReference type="NCBI Taxonomy" id="1623450"/>
    <lineage>
        <taxon>Bacteria</taxon>
        <taxon>Pseudomonadati</taxon>
        <taxon>Pseudomonadota</taxon>
        <taxon>Betaproteobacteria</taxon>
        <taxon>Nitrosomonadales</taxon>
        <taxon>OM43 clade</taxon>
    </lineage>
</organism>
<dbReference type="PIRSF" id="PIRSF004505">
    <property type="entry name" value="MT_bac"/>
    <property type="match status" value="1"/>
</dbReference>
<keyword evidence="2 6" id="KW-0489">Methyltransferase</keyword>
<evidence type="ECO:0000256" key="5">
    <source>
        <dbReference type="ARBA" id="ARBA00038303"/>
    </source>
</evidence>
<evidence type="ECO:0000313" key="8">
    <source>
        <dbReference type="Proteomes" id="UP000066549"/>
    </source>
</evidence>
<dbReference type="Gene3D" id="3.40.1280.10">
    <property type="match status" value="1"/>
</dbReference>
<dbReference type="InterPro" id="IPR003742">
    <property type="entry name" value="RlmH-like"/>
</dbReference>
<comment type="catalytic activity">
    <reaction evidence="6">
        <text>pseudouridine(1915) in 23S rRNA + S-adenosyl-L-methionine = N(3)-methylpseudouridine(1915) in 23S rRNA + S-adenosyl-L-homocysteine + H(+)</text>
        <dbReference type="Rhea" id="RHEA:42752"/>
        <dbReference type="Rhea" id="RHEA-COMP:10221"/>
        <dbReference type="Rhea" id="RHEA-COMP:10222"/>
        <dbReference type="ChEBI" id="CHEBI:15378"/>
        <dbReference type="ChEBI" id="CHEBI:57856"/>
        <dbReference type="ChEBI" id="CHEBI:59789"/>
        <dbReference type="ChEBI" id="CHEBI:65314"/>
        <dbReference type="ChEBI" id="CHEBI:74486"/>
        <dbReference type="EC" id="2.1.1.177"/>
    </reaction>
</comment>
<comment type="function">
    <text evidence="6">Specifically methylates the pseudouridine at position 1915 (m3Psi1915) in 23S rRNA.</text>
</comment>
<comment type="subcellular location">
    <subcellularLocation>
        <location evidence="6">Cytoplasm</location>
    </subcellularLocation>
</comment>
<dbReference type="CDD" id="cd18081">
    <property type="entry name" value="RlmH-like"/>
    <property type="match status" value="1"/>
</dbReference>
<evidence type="ECO:0000256" key="6">
    <source>
        <dbReference type="HAMAP-Rule" id="MF_00658"/>
    </source>
</evidence>
<keyword evidence="1 6" id="KW-0698">rRNA processing</keyword>
<dbReference type="Proteomes" id="UP000066549">
    <property type="component" value="Chromosome"/>
</dbReference>
<dbReference type="AlphaFoldDB" id="A0A0H4J2U6"/>
<keyword evidence="3 6" id="KW-0808">Transferase</keyword>
<dbReference type="InterPro" id="IPR029026">
    <property type="entry name" value="tRNA_m1G_MTases_N"/>
</dbReference>
<keyword evidence="4 6" id="KW-0949">S-adenosyl-L-methionine</keyword>
<evidence type="ECO:0000313" key="7">
    <source>
        <dbReference type="EMBL" id="AKO66083.1"/>
    </source>
</evidence>
<sequence>MIIKIISIGSQPSKEINHLIKSYSHKVSAYSKIEWINLQLKSKDKNIKIKKELESQNILSKIDSNAFVISLDEKGQTFSSVEMSQQLEKIMLNHSNINFIIGGADGLDQAILDKSNMVMSLSNLTLPHQLVKVFLIEQIYRSYSIINNLPYHRE</sequence>
<dbReference type="OrthoDB" id="9806643at2"/>
<dbReference type="PANTHER" id="PTHR33603:SF1">
    <property type="entry name" value="RIBOSOMAL RNA LARGE SUBUNIT METHYLTRANSFERASE H"/>
    <property type="match status" value="1"/>
</dbReference>
<name>A0A0H4J2U6_9PROT</name>
<evidence type="ECO:0000256" key="3">
    <source>
        <dbReference type="ARBA" id="ARBA00022679"/>
    </source>
</evidence>
<evidence type="ECO:0000256" key="4">
    <source>
        <dbReference type="ARBA" id="ARBA00022691"/>
    </source>
</evidence>
<keyword evidence="6" id="KW-0963">Cytoplasm</keyword>
<dbReference type="PANTHER" id="PTHR33603">
    <property type="entry name" value="METHYLTRANSFERASE"/>
    <property type="match status" value="1"/>
</dbReference>
<reference evidence="7 8" key="1">
    <citation type="submission" date="2015-03" db="EMBL/GenBank/DDBJ databases">
        <title>Comparative analysis of the OM43 clade including a novel species from Red Sea uncovers genomic and metabolic diversity among marine methylotrophs.</title>
        <authorList>
            <person name="Jimenez-Infante F."/>
            <person name="Ngugi D.K."/>
            <person name="Vinu M."/>
            <person name="Alam I."/>
            <person name="Kamau A."/>
            <person name="Blom J."/>
            <person name="Bajic V.B."/>
            <person name="Stingl U."/>
        </authorList>
    </citation>
    <scope>NUCLEOTIDE SEQUENCE [LARGE SCALE GENOMIC DNA]</scope>
    <source>
        <strain evidence="7 8">MBRSH7</strain>
    </source>
</reference>
<dbReference type="Pfam" id="PF02590">
    <property type="entry name" value="SPOUT_MTase"/>
    <property type="match status" value="1"/>
</dbReference>
<dbReference type="GO" id="GO:0070038">
    <property type="term" value="F:rRNA (pseudouridine-N3-)-methyltransferase activity"/>
    <property type="evidence" value="ECO:0007669"/>
    <property type="project" value="UniProtKB-UniRule"/>
</dbReference>
<evidence type="ECO:0000256" key="2">
    <source>
        <dbReference type="ARBA" id="ARBA00022603"/>
    </source>
</evidence>
<proteinExistence type="inferred from homology"/>